<name>A0ABT9Q7I2_9ACTN</name>
<comment type="caution">
    <text evidence="1">The sequence shown here is derived from an EMBL/GenBank/DDBJ whole genome shotgun (WGS) entry which is preliminary data.</text>
</comment>
<accession>A0ABT9Q7I2</accession>
<gene>
    <name evidence="1" type="ORF">J2853_001557</name>
</gene>
<dbReference type="Proteomes" id="UP001225356">
    <property type="component" value="Unassembled WGS sequence"/>
</dbReference>
<protein>
    <submittedName>
        <fullName evidence="1">Uncharacterized protein</fullName>
    </submittedName>
</protein>
<evidence type="ECO:0000313" key="1">
    <source>
        <dbReference type="EMBL" id="MDP9842346.1"/>
    </source>
</evidence>
<dbReference type="EMBL" id="JAUSQU010000001">
    <property type="protein sequence ID" value="MDP9842346.1"/>
    <property type="molecule type" value="Genomic_DNA"/>
</dbReference>
<evidence type="ECO:0000313" key="2">
    <source>
        <dbReference type="Proteomes" id="UP001225356"/>
    </source>
</evidence>
<dbReference type="RefSeq" id="WP_307556263.1">
    <property type="nucleotide sequence ID" value="NZ_JAUSQU010000001.1"/>
</dbReference>
<keyword evidence="2" id="KW-1185">Reference proteome</keyword>
<reference evidence="1 2" key="1">
    <citation type="submission" date="2023-07" db="EMBL/GenBank/DDBJ databases">
        <title>Sequencing the genomes of 1000 actinobacteria strains.</title>
        <authorList>
            <person name="Klenk H.-P."/>
        </authorList>
    </citation>
    <scope>NUCLEOTIDE SEQUENCE [LARGE SCALE GENOMIC DNA]</scope>
    <source>
        <strain evidence="1 2">DSM 46740</strain>
    </source>
</reference>
<organism evidence="1 2">
    <name type="scientific">Streptosporangium lutulentum</name>
    <dbReference type="NCBI Taxonomy" id="1461250"/>
    <lineage>
        <taxon>Bacteria</taxon>
        <taxon>Bacillati</taxon>
        <taxon>Actinomycetota</taxon>
        <taxon>Actinomycetes</taxon>
        <taxon>Streptosporangiales</taxon>
        <taxon>Streptosporangiaceae</taxon>
        <taxon>Streptosporangium</taxon>
    </lineage>
</organism>
<sequence>MRSWLTPWIRLQRYWRAWSNAPPPPELQHLLAAVGAGHALNLYVRI</sequence>
<proteinExistence type="predicted"/>